<evidence type="ECO:0000313" key="3">
    <source>
        <dbReference type="EMBL" id="NMK37984.1"/>
    </source>
</evidence>
<evidence type="ECO:0000313" key="4">
    <source>
        <dbReference type="Proteomes" id="UP000238358"/>
    </source>
</evidence>
<evidence type="ECO:0000259" key="1">
    <source>
        <dbReference type="Pfam" id="PF01243"/>
    </source>
</evidence>
<dbReference type="OrthoDB" id="9801697at2"/>
<gene>
    <name evidence="2" type="ORF">C6Y28_11255</name>
    <name evidence="3" type="ORF">HG933_00945</name>
</gene>
<proteinExistence type="predicted"/>
<dbReference type="AlphaFoldDB" id="A0A2S0M9L0"/>
<dbReference type="Pfam" id="PF01243">
    <property type="entry name" value="PNPOx_N"/>
    <property type="match status" value="1"/>
</dbReference>
<dbReference type="InterPro" id="IPR012349">
    <property type="entry name" value="Split_barrel_FMN-bd"/>
</dbReference>
<dbReference type="EMBL" id="CP027569">
    <property type="protein sequence ID" value="AVO28160.1"/>
    <property type="molecule type" value="Genomic_DNA"/>
</dbReference>
<dbReference type="Proteomes" id="UP000238358">
    <property type="component" value="Chromosome"/>
</dbReference>
<accession>A0A2S0M9L0</accession>
<organism evidence="2 4">
    <name type="scientific">Megasphaera elsdenii</name>
    <dbReference type="NCBI Taxonomy" id="907"/>
    <lineage>
        <taxon>Bacteria</taxon>
        <taxon>Bacillati</taxon>
        <taxon>Bacillota</taxon>
        <taxon>Negativicutes</taxon>
        <taxon>Veillonellales</taxon>
        <taxon>Veillonellaceae</taxon>
        <taxon>Megasphaera</taxon>
    </lineage>
</organism>
<protein>
    <submittedName>
        <fullName evidence="2">Pyridoxamine 5-phosphate oxidase</fullName>
    </submittedName>
</protein>
<evidence type="ECO:0000313" key="2">
    <source>
        <dbReference type="EMBL" id="AVO28160.1"/>
    </source>
</evidence>
<feature type="domain" description="Pyridoxamine 5'-phosphate oxidase N-terminal" evidence="1">
    <location>
        <begin position="15"/>
        <end position="125"/>
    </location>
</feature>
<dbReference type="EMBL" id="JABBJH010000001">
    <property type="protein sequence ID" value="NMK37984.1"/>
    <property type="molecule type" value="Genomic_DNA"/>
</dbReference>
<reference evidence="3 5" key="2">
    <citation type="submission" date="2020-04" db="EMBL/GenBank/DDBJ databases">
        <authorList>
            <person name="Hitch T.C.A."/>
            <person name="Wylensek D."/>
            <person name="Clavel T."/>
        </authorList>
    </citation>
    <scope>NUCLEOTIDE SEQUENCE [LARGE SCALE GENOMIC DNA]</scope>
    <source>
        <strain evidence="3 5">WCA-386-APC-2A</strain>
    </source>
</reference>
<dbReference type="Proteomes" id="UP000536773">
    <property type="component" value="Unassembled WGS sequence"/>
</dbReference>
<evidence type="ECO:0000313" key="5">
    <source>
        <dbReference type="Proteomes" id="UP000536773"/>
    </source>
</evidence>
<dbReference type="Gene3D" id="2.30.110.10">
    <property type="entry name" value="Electron Transport, Fmn-binding Protein, Chain A"/>
    <property type="match status" value="1"/>
</dbReference>
<reference evidence="2 4" key="1">
    <citation type="journal article" date="2018" name="Genome Announc.">
        <title>Complete genomes of two Megasphaera elsdenii strains, NCIMB 702410 and ATCC 25940.</title>
        <authorList>
            <person name="Hatmaker E.A."/>
            <person name="O'Dell K."/>
            <person name="Riley L.A."/>
            <person name="Klingeman D.M."/>
            <person name="Guss A.M."/>
        </authorList>
    </citation>
    <scope>NUCLEOTIDE SEQUENCE [LARGE SCALE GENOMIC DNA]</scope>
    <source>
        <strain evidence="2 4">NCIMB702410</strain>
    </source>
</reference>
<dbReference type="InterPro" id="IPR011576">
    <property type="entry name" value="Pyridox_Oxase_N"/>
</dbReference>
<dbReference type="SUPFAM" id="SSF50475">
    <property type="entry name" value="FMN-binding split barrel"/>
    <property type="match status" value="1"/>
</dbReference>
<sequence>MTDKQSIALKINDWLNDCVAESGAFFLNTVEAGRPKSRPISFYMLKDGVNYFGVGAMKEVYRQMQENPYVEICGLMGKGKLFFRYYGKAVFEKGDELSQEALAQPGYPVMKKIYTPESGNRFAVFHLEEATAEKRAMMSVLETWKL</sequence>
<name>A0A2S0M9L0_MEGEL</name>
<dbReference type="RefSeq" id="WP_027894521.1">
    <property type="nucleotide sequence ID" value="NZ_CP027569.1"/>
</dbReference>